<evidence type="ECO:0000256" key="1">
    <source>
        <dbReference type="ARBA" id="ARBA00022729"/>
    </source>
</evidence>
<dbReference type="Gene3D" id="3.30.430.20">
    <property type="entry name" value="Gnk2 domain, C-X8-C-X2-C motif"/>
    <property type="match status" value="2"/>
</dbReference>
<organism evidence="5 6">
    <name type="scientific">Eleusine coracana subsp. coracana</name>
    <dbReference type="NCBI Taxonomy" id="191504"/>
    <lineage>
        <taxon>Eukaryota</taxon>
        <taxon>Viridiplantae</taxon>
        <taxon>Streptophyta</taxon>
        <taxon>Embryophyta</taxon>
        <taxon>Tracheophyta</taxon>
        <taxon>Spermatophyta</taxon>
        <taxon>Magnoliopsida</taxon>
        <taxon>Liliopsida</taxon>
        <taxon>Poales</taxon>
        <taxon>Poaceae</taxon>
        <taxon>PACMAD clade</taxon>
        <taxon>Chloridoideae</taxon>
        <taxon>Cynodonteae</taxon>
        <taxon>Eleusininae</taxon>
        <taxon>Eleusine</taxon>
    </lineage>
</organism>
<dbReference type="AlphaFoldDB" id="A0AAV5DMS2"/>
<name>A0AAV5DMS2_ELECO</name>
<dbReference type="Proteomes" id="UP001054889">
    <property type="component" value="Unassembled WGS sequence"/>
</dbReference>
<gene>
    <name evidence="5" type="primary">ga29715</name>
    <name evidence="5" type="ORF">PR202_ga29715</name>
</gene>
<feature type="signal peptide" evidence="3">
    <location>
        <begin position="1"/>
        <end position="28"/>
    </location>
</feature>
<reference evidence="5" key="2">
    <citation type="submission" date="2021-12" db="EMBL/GenBank/DDBJ databases">
        <title>Resequencing data analysis of finger millet.</title>
        <authorList>
            <person name="Hatakeyama M."/>
            <person name="Aluri S."/>
            <person name="Balachadran M.T."/>
            <person name="Sivarajan S.R."/>
            <person name="Poveda L."/>
            <person name="Shimizu-Inatsugi R."/>
            <person name="Schlapbach R."/>
            <person name="Sreeman S.M."/>
            <person name="Shimizu K.K."/>
        </authorList>
    </citation>
    <scope>NUCLEOTIDE SEQUENCE</scope>
</reference>
<proteinExistence type="predicted"/>
<feature type="domain" description="Gnk2-homologous" evidence="4">
    <location>
        <begin position="24"/>
        <end position="129"/>
    </location>
</feature>
<dbReference type="PROSITE" id="PS51473">
    <property type="entry name" value="GNK2"/>
    <property type="match status" value="2"/>
</dbReference>
<feature type="chain" id="PRO_5043517695" description="Gnk2-homologous domain-containing protein" evidence="3">
    <location>
        <begin position="29"/>
        <end position="348"/>
    </location>
</feature>
<dbReference type="InterPro" id="IPR002902">
    <property type="entry name" value="GNK2"/>
</dbReference>
<evidence type="ECO:0000313" key="5">
    <source>
        <dbReference type="EMBL" id="GJN11516.1"/>
    </source>
</evidence>
<comment type="caution">
    <text evidence="5">The sequence shown here is derived from an EMBL/GenBank/DDBJ whole genome shotgun (WGS) entry which is preliminary data.</text>
</comment>
<dbReference type="PANTHER" id="PTHR32099">
    <property type="entry name" value="CYSTEINE-RICH REPEAT SECRETORY PROTEIN"/>
    <property type="match status" value="1"/>
</dbReference>
<evidence type="ECO:0000313" key="6">
    <source>
        <dbReference type="Proteomes" id="UP001054889"/>
    </source>
</evidence>
<keyword evidence="6" id="KW-1185">Reference proteome</keyword>
<dbReference type="Pfam" id="PF01657">
    <property type="entry name" value="Stress-antifung"/>
    <property type="match status" value="2"/>
</dbReference>
<feature type="domain" description="Gnk2-homologous" evidence="4">
    <location>
        <begin position="135"/>
        <end position="243"/>
    </location>
</feature>
<dbReference type="InterPro" id="IPR038408">
    <property type="entry name" value="GNK2_sf"/>
</dbReference>
<dbReference type="CDD" id="cd23509">
    <property type="entry name" value="Gnk2-like"/>
    <property type="match status" value="2"/>
</dbReference>
<dbReference type="PANTHER" id="PTHR32099:SF42">
    <property type="entry name" value="CYSTEINE-RICH RECEPTOR-LIKE PROTEIN KINASE 9-RELATED"/>
    <property type="match status" value="1"/>
</dbReference>
<accession>A0AAV5DMS2</accession>
<keyword evidence="2" id="KW-0677">Repeat</keyword>
<evidence type="ECO:0000256" key="2">
    <source>
        <dbReference type="ARBA" id="ARBA00022737"/>
    </source>
</evidence>
<sequence>MTGDTMGTCARLLLLAIAASLLSPLAVAECWDKGSYTTNSANPDNIQRLADTLPQKAANSTTLFAAATVGSLPDVVYALALCRGDANASSCELCLASAFQQGLALCASALDATFYNYDPCYLRYSDRDFLDTTTNDNQEIRVGSQSVSAPLELFDAAVHALLNATADHAAADPLKRFATGEVVADGIVPAIYALAQCTPDMAQESCRSCLADIIQRVPSSSSGTTSGGIVWVRCNYRYKLHHFFSGNPQLQLPAPENLKHPGTVELRLPISKDVIESGHRGLLGSLEICWLEPDGCRDIIPHIIFSAIRYFAPIFPRDFTMVSHHFAATIPPFGIDTSGFNRLSIFGF</sequence>
<evidence type="ECO:0000259" key="4">
    <source>
        <dbReference type="PROSITE" id="PS51473"/>
    </source>
</evidence>
<protein>
    <recommendedName>
        <fullName evidence="4">Gnk2-homologous domain-containing protein</fullName>
    </recommendedName>
</protein>
<dbReference type="EMBL" id="BQKI01000018">
    <property type="protein sequence ID" value="GJN11516.1"/>
    <property type="molecule type" value="Genomic_DNA"/>
</dbReference>
<reference evidence="5" key="1">
    <citation type="journal article" date="2018" name="DNA Res.">
        <title>Multiple hybrid de novo genome assembly of finger millet, an orphan allotetraploid crop.</title>
        <authorList>
            <person name="Hatakeyama M."/>
            <person name="Aluri S."/>
            <person name="Balachadran M.T."/>
            <person name="Sivarajan S.R."/>
            <person name="Patrignani A."/>
            <person name="Gruter S."/>
            <person name="Poveda L."/>
            <person name="Shimizu-Inatsugi R."/>
            <person name="Baeten J."/>
            <person name="Francoijs K.J."/>
            <person name="Nataraja K.N."/>
            <person name="Reddy Y.A.N."/>
            <person name="Phadnis S."/>
            <person name="Ravikumar R.L."/>
            <person name="Schlapbach R."/>
            <person name="Sreeman S.M."/>
            <person name="Shimizu K.K."/>
        </authorList>
    </citation>
    <scope>NUCLEOTIDE SEQUENCE</scope>
</reference>
<keyword evidence="1 3" id="KW-0732">Signal</keyword>
<evidence type="ECO:0000256" key="3">
    <source>
        <dbReference type="SAM" id="SignalP"/>
    </source>
</evidence>